<evidence type="ECO:0000313" key="3">
    <source>
        <dbReference type="Proteomes" id="UP001165121"/>
    </source>
</evidence>
<feature type="region of interest" description="Disordered" evidence="1">
    <location>
        <begin position="204"/>
        <end position="230"/>
    </location>
</feature>
<reference evidence="2" key="1">
    <citation type="submission" date="2023-04" db="EMBL/GenBank/DDBJ databases">
        <title>Phytophthora fragariaefolia NBRC 109709.</title>
        <authorList>
            <person name="Ichikawa N."/>
            <person name="Sato H."/>
            <person name="Tonouchi N."/>
        </authorList>
    </citation>
    <scope>NUCLEOTIDE SEQUENCE</scope>
    <source>
        <strain evidence="2">NBRC 109709</strain>
    </source>
</reference>
<dbReference type="EMBL" id="BSXT01007563">
    <property type="protein sequence ID" value="GMF63951.1"/>
    <property type="molecule type" value="Genomic_DNA"/>
</dbReference>
<sequence>MSLQGRVTRHTVLEKQRVLDAYRAGRHNWLAVATSNDIPVTIAYDIVSKGRAESLPRGGTRNVKITAEAKMFLEQYLNDDGTYTLATMQSMLLVDCNIKMHTSTISRHLNKLLYTVKQVRIEPTTRNNDVNKEKRCVFAEKLMAHQKEGNCIVYYDETNFNVYLKRQRGRAKRGSRAVMKLSSIEGREPSGAMRGVVQLGARHLSPSARQHSDGEQRRLRGGHLQGYQGL</sequence>
<evidence type="ECO:0000313" key="2">
    <source>
        <dbReference type="EMBL" id="GMF63951.1"/>
    </source>
</evidence>
<dbReference type="OrthoDB" id="111983at2759"/>
<dbReference type="AlphaFoldDB" id="A0A9W7DBS5"/>
<accession>A0A9W7DBS5</accession>
<gene>
    <name evidence="2" type="ORF">Pfra01_002791800</name>
</gene>
<proteinExistence type="predicted"/>
<comment type="caution">
    <text evidence="2">The sequence shown here is derived from an EMBL/GenBank/DDBJ whole genome shotgun (WGS) entry which is preliminary data.</text>
</comment>
<dbReference type="InterPro" id="IPR009057">
    <property type="entry name" value="Homeodomain-like_sf"/>
</dbReference>
<organism evidence="2 3">
    <name type="scientific">Phytophthora fragariaefolia</name>
    <dbReference type="NCBI Taxonomy" id="1490495"/>
    <lineage>
        <taxon>Eukaryota</taxon>
        <taxon>Sar</taxon>
        <taxon>Stramenopiles</taxon>
        <taxon>Oomycota</taxon>
        <taxon>Peronosporomycetes</taxon>
        <taxon>Peronosporales</taxon>
        <taxon>Peronosporaceae</taxon>
        <taxon>Phytophthora</taxon>
    </lineage>
</organism>
<protein>
    <submittedName>
        <fullName evidence="2">Unnamed protein product</fullName>
    </submittedName>
</protein>
<name>A0A9W7DBS5_9STRA</name>
<dbReference type="SUPFAM" id="SSF46689">
    <property type="entry name" value="Homeodomain-like"/>
    <property type="match status" value="1"/>
</dbReference>
<dbReference type="Proteomes" id="UP001165121">
    <property type="component" value="Unassembled WGS sequence"/>
</dbReference>
<evidence type="ECO:0000256" key="1">
    <source>
        <dbReference type="SAM" id="MobiDB-lite"/>
    </source>
</evidence>
<keyword evidence="3" id="KW-1185">Reference proteome</keyword>